<dbReference type="EMBL" id="JAHLFV010000231">
    <property type="protein sequence ID" value="MBU3850895.1"/>
    <property type="molecule type" value="Genomic_DNA"/>
</dbReference>
<evidence type="ECO:0000256" key="4">
    <source>
        <dbReference type="ARBA" id="ARBA00022679"/>
    </source>
</evidence>
<dbReference type="InterPro" id="IPR004013">
    <property type="entry name" value="PHP_dom"/>
</dbReference>
<dbReference type="Gene3D" id="1.10.10.1600">
    <property type="entry name" value="Bacterial DNA polymerase III alpha subunit, thumb domain"/>
    <property type="match status" value="1"/>
</dbReference>
<dbReference type="NCBIfam" id="NF004226">
    <property type="entry name" value="PRK05673.1"/>
    <property type="match status" value="1"/>
</dbReference>
<dbReference type="GO" id="GO:0005737">
    <property type="term" value="C:cytoplasm"/>
    <property type="evidence" value="ECO:0007669"/>
    <property type="project" value="UniProtKB-SubCell"/>
</dbReference>
<reference evidence="10" key="2">
    <citation type="submission" date="2021-04" db="EMBL/GenBank/DDBJ databases">
        <authorList>
            <person name="Gilroy R."/>
        </authorList>
    </citation>
    <scope>NUCLEOTIDE SEQUENCE</scope>
    <source>
        <strain evidence="10">Gambia15-2214</strain>
    </source>
</reference>
<dbReference type="InterPro" id="IPR003141">
    <property type="entry name" value="Pol/His_phosphatase_N"/>
</dbReference>
<protein>
    <recommendedName>
        <fullName evidence="3">DNA polymerase III subunit alpha</fullName>
        <ecNumber evidence="2">2.7.7.7</ecNumber>
    </recommendedName>
</protein>
<dbReference type="PANTHER" id="PTHR32294:SF0">
    <property type="entry name" value="DNA POLYMERASE III SUBUNIT ALPHA"/>
    <property type="match status" value="1"/>
</dbReference>
<dbReference type="SMART" id="SM00481">
    <property type="entry name" value="POLIIIAc"/>
    <property type="match status" value="1"/>
</dbReference>
<dbReference type="Pfam" id="PF17657">
    <property type="entry name" value="DNA_pol3_finger"/>
    <property type="match status" value="1"/>
</dbReference>
<dbReference type="PANTHER" id="PTHR32294">
    <property type="entry name" value="DNA POLYMERASE III SUBUNIT ALPHA"/>
    <property type="match status" value="1"/>
</dbReference>
<evidence type="ECO:0000256" key="6">
    <source>
        <dbReference type="ARBA" id="ARBA00022705"/>
    </source>
</evidence>
<evidence type="ECO:0000313" key="10">
    <source>
        <dbReference type="EMBL" id="MBU3850895.1"/>
    </source>
</evidence>
<evidence type="ECO:0000256" key="2">
    <source>
        <dbReference type="ARBA" id="ARBA00012417"/>
    </source>
</evidence>
<dbReference type="InterPro" id="IPR004805">
    <property type="entry name" value="DnaE2/DnaE/PolC"/>
</dbReference>
<dbReference type="InterPro" id="IPR040982">
    <property type="entry name" value="DNA_pol3_finger"/>
</dbReference>
<evidence type="ECO:0000256" key="5">
    <source>
        <dbReference type="ARBA" id="ARBA00022695"/>
    </source>
</evidence>
<dbReference type="GO" id="GO:0003887">
    <property type="term" value="F:DNA-directed DNA polymerase activity"/>
    <property type="evidence" value="ECO:0007669"/>
    <property type="project" value="UniProtKB-KW"/>
</dbReference>
<dbReference type="Pfam" id="PF07733">
    <property type="entry name" value="DNA_pol3_alpha"/>
    <property type="match status" value="1"/>
</dbReference>
<evidence type="ECO:0000256" key="7">
    <source>
        <dbReference type="ARBA" id="ARBA00022932"/>
    </source>
</evidence>
<dbReference type="CDD" id="cd12113">
    <property type="entry name" value="PHP_PolIIIA_DnaE3"/>
    <property type="match status" value="1"/>
</dbReference>
<dbReference type="GO" id="GO:0008408">
    <property type="term" value="F:3'-5' exonuclease activity"/>
    <property type="evidence" value="ECO:0007669"/>
    <property type="project" value="InterPro"/>
</dbReference>
<dbReference type="Gene3D" id="3.20.20.140">
    <property type="entry name" value="Metal-dependent hydrolases"/>
    <property type="match status" value="1"/>
</dbReference>
<reference evidence="10" key="1">
    <citation type="journal article" date="2021" name="PeerJ">
        <title>Extensive microbial diversity within the chicken gut microbiome revealed by metagenomics and culture.</title>
        <authorList>
            <person name="Gilroy R."/>
            <person name="Ravi A."/>
            <person name="Getino M."/>
            <person name="Pursley I."/>
            <person name="Horton D.L."/>
            <person name="Alikhan N.F."/>
            <person name="Baker D."/>
            <person name="Gharbi K."/>
            <person name="Hall N."/>
            <person name="Watson M."/>
            <person name="Adriaenssens E.M."/>
            <person name="Foster-Nyarko E."/>
            <person name="Jarju S."/>
            <person name="Secka A."/>
            <person name="Antonio M."/>
            <person name="Oren A."/>
            <person name="Chaudhuri R.R."/>
            <person name="La Ragione R."/>
            <person name="Hildebrand F."/>
            <person name="Pallen M.J."/>
        </authorList>
    </citation>
    <scope>NUCLEOTIDE SEQUENCE</scope>
    <source>
        <strain evidence="10">Gambia15-2214</strain>
    </source>
</reference>
<dbReference type="GO" id="GO:0006260">
    <property type="term" value="P:DNA replication"/>
    <property type="evidence" value="ECO:0007669"/>
    <property type="project" value="UniProtKB-KW"/>
</dbReference>
<sequence>MSVQDFVHLHVHSDYSLLDGAAKIGNLIKRAKELGMTALALTDHGNMFGALRFEQQCHKEGIKPLVGCEFYVAEGSRLEHKGTGLGSKYFHLILIAKNQEGYRNLMYLTSVSFTDGMYYKPRIDEEVLRQHSSGLVCLSACLAGQLPQLLLAGKRQEAEDFVLNYQEIFGKENFFIELQDHGIAAQRQVAPMLIDVAKKLNVPMVVTNDIHYVLKEDAIVQDVLMCIGTKKTLNDPNRHRFDGSEFYMKSPEEMAQLFPDYPEMIENTRRIADMCDLTIHQYKTEELKECLPVYQIPPEFATQDDYVRHLVYTGLEKRYPVITDEIRQRAEHELHTIFTMGFSGYFLIVWDFINWAKQNDIPVGPGRGSGAGSLVAYAMTITDIDPFRYNLLFERFLNPERISMPDFDVDICYEGRQDVIEYTRRKYGDPQVAHIVTFNTLKAKAVMKDVGRVLDIPLAEVNMLTKLVPDGPKVHLKDAFEENPKIPGSGQLAPYRDDPRYKEMFDLCFKMEDMNRNTGPHASGIVIGKSKIPGWAPVYKDSKTGKVAVQYTMDIIEPCGLVKMDYLGLKTLTLIKHAEQIIRKRPGYEKFRADQVPDDDAKTFELFSAGQTTAVFQFESPGMQKILRQAKPQRLEDLVALNALYRPGPMDYIPKYIEGKFHPETITYPDPCLKDILEETYGVMVYQEQVMQVAQKIAGYSLGGADMLRRAMGKKKVEVMAAEKSKFIEGAVKKGFDAKHADEIFEIMVPFAGYGFNKSHAAAYSVVAYRTGYLKANFPAEFIAANLTNEITSAEKLPQYINEGRSMGLTITPPDVNNSDKYFDVVDGKVVFGLMGIKGMGDAAAEAIVNERKKNGPYKGFIDFLDRVNTSEVNKKAIEVLIKTGAFDNLGINRATLIANMEDAITYAEAKKESSRFGQVSLFEDTGEQEFAEFKFRDMPEMPYMELLNLEKDYIGCYVSGHPLDKYKDIIKDSGATSSLRLSQGQEDKQYTILGQLHDIRVITTKKGARMAFGKLDDIDGTVDLTFFPKVWDTVSGQIQDDAIVALIGKIDKTRSEEGVSFLVDEVVNIDTLKKKTHWDIHIKIEDIFTAEHQISHLRDFLFGSTGTSCVYFHMDTPEGDFLIKANPMLTVPCTDDFIRELEQQPMVAEVWKE</sequence>
<dbReference type="Pfam" id="PF02811">
    <property type="entry name" value="PHP"/>
    <property type="match status" value="1"/>
</dbReference>
<dbReference type="SUPFAM" id="SSF89550">
    <property type="entry name" value="PHP domain-like"/>
    <property type="match status" value="1"/>
</dbReference>
<evidence type="ECO:0000313" key="11">
    <source>
        <dbReference type="Proteomes" id="UP000823914"/>
    </source>
</evidence>
<dbReference type="InterPro" id="IPR011708">
    <property type="entry name" value="DNA_pol3_alpha_NTPase_dom"/>
</dbReference>
<dbReference type="AlphaFoldDB" id="A0A9E2P023"/>
<organism evidence="10 11">
    <name type="scientific">Candidatus Treponema excrementipullorum</name>
    <dbReference type="NCBI Taxonomy" id="2838768"/>
    <lineage>
        <taxon>Bacteria</taxon>
        <taxon>Pseudomonadati</taxon>
        <taxon>Spirochaetota</taxon>
        <taxon>Spirochaetia</taxon>
        <taxon>Spirochaetales</taxon>
        <taxon>Treponemataceae</taxon>
        <taxon>Treponema</taxon>
    </lineage>
</organism>
<proteinExistence type="predicted"/>
<comment type="catalytic activity">
    <reaction evidence="8">
        <text>DNA(n) + a 2'-deoxyribonucleoside 5'-triphosphate = DNA(n+1) + diphosphate</text>
        <dbReference type="Rhea" id="RHEA:22508"/>
        <dbReference type="Rhea" id="RHEA-COMP:17339"/>
        <dbReference type="Rhea" id="RHEA-COMP:17340"/>
        <dbReference type="ChEBI" id="CHEBI:33019"/>
        <dbReference type="ChEBI" id="CHEBI:61560"/>
        <dbReference type="ChEBI" id="CHEBI:173112"/>
        <dbReference type="EC" id="2.7.7.7"/>
    </reaction>
</comment>
<comment type="subcellular location">
    <subcellularLocation>
        <location evidence="1">Cytoplasm</location>
    </subcellularLocation>
</comment>
<dbReference type="InterPro" id="IPR041931">
    <property type="entry name" value="DNA_pol3_alpha_thumb_dom"/>
</dbReference>
<dbReference type="InterPro" id="IPR004365">
    <property type="entry name" value="NA-bd_OB_tRNA"/>
</dbReference>
<name>A0A9E2P023_9SPIR</name>
<dbReference type="InterPro" id="IPR029460">
    <property type="entry name" value="DNAPol_HHH"/>
</dbReference>
<comment type="caution">
    <text evidence="10">The sequence shown here is derived from an EMBL/GenBank/DDBJ whole genome shotgun (WGS) entry which is preliminary data.</text>
</comment>
<keyword evidence="5 10" id="KW-0548">Nucleotidyltransferase</keyword>
<dbReference type="Gene3D" id="1.10.150.870">
    <property type="match status" value="1"/>
</dbReference>
<keyword evidence="7" id="KW-0239">DNA-directed DNA polymerase</keyword>
<evidence type="ECO:0000256" key="3">
    <source>
        <dbReference type="ARBA" id="ARBA00019114"/>
    </source>
</evidence>
<dbReference type="Proteomes" id="UP000823914">
    <property type="component" value="Unassembled WGS sequence"/>
</dbReference>
<gene>
    <name evidence="10" type="primary">dnaE</name>
    <name evidence="10" type="ORF">IAA16_10045</name>
</gene>
<dbReference type="CDD" id="cd04485">
    <property type="entry name" value="DnaE_OBF"/>
    <property type="match status" value="1"/>
</dbReference>
<dbReference type="EC" id="2.7.7.7" evidence="2"/>
<dbReference type="Pfam" id="PF01336">
    <property type="entry name" value="tRNA_anti-codon"/>
    <property type="match status" value="1"/>
</dbReference>
<dbReference type="GO" id="GO:0003676">
    <property type="term" value="F:nucleic acid binding"/>
    <property type="evidence" value="ECO:0007669"/>
    <property type="project" value="InterPro"/>
</dbReference>
<evidence type="ECO:0000259" key="9">
    <source>
        <dbReference type="SMART" id="SM00481"/>
    </source>
</evidence>
<keyword evidence="4 10" id="KW-0808">Transferase</keyword>
<accession>A0A9E2P023</accession>
<dbReference type="NCBIfam" id="NF005298">
    <property type="entry name" value="PRK06826.1"/>
    <property type="match status" value="1"/>
</dbReference>
<dbReference type="NCBIfam" id="TIGR00594">
    <property type="entry name" value="polc"/>
    <property type="match status" value="1"/>
</dbReference>
<evidence type="ECO:0000256" key="8">
    <source>
        <dbReference type="ARBA" id="ARBA00049244"/>
    </source>
</evidence>
<dbReference type="InterPro" id="IPR016195">
    <property type="entry name" value="Pol/histidinol_Pase-like"/>
</dbReference>
<feature type="domain" description="Polymerase/histidinol phosphatase N-terminal" evidence="9">
    <location>
        <begin position="7"/>
        <end position="74"/>
    </location>
</feature>
<keyword evidence="6" id="KW-0235">DNA replication</keyword>
<evidence type="ECO:0000256" key="1">
    <source>
        <dbReference type="ARBA" id="ARBA00004496"/>
    </source>
</evidence>
<dbReference type="Pfam" id="PF14579">
    <property type="entry name" value="HHH_6"/>
    <property type="match status" value="1"/>
</dbReference>